<dbReference type="GO" id="GO:0003676">
    <property type="term" value="F:nucleic acid binding"/>
    <property type="evidence" value="ECO:0007669"/>
    <property type="project" value="InterPro"/>
</dbReference>
<dbReference type="AlphaFoldDB" id="A0A7G1IEH2"/>
<feature type="compositionally biased region" description="Low complexity" evidence="1">
    <location>
        <begin position="102"/>
        <end position="113"/>
    </location>
</feature>
<dbReference type="PROSITE" id="PS51857">
    <property type="entry name" value="CSD_2"/>
    <property type="match status" value="1"/>
</dbReference>
<proteinExistence type="predicted"/>
<evidence type="ECO:0000313" key="3">
    <source>
        <dbReference type="EMBL" id="BCI87969.1"/>
    </source>
</evidence>
<accession>A0A7G1IEH2</accession>
<evidence type="ECO:0000313" key="4">
    <source>
        <dbReference type="Proteomes" id="UP000516380"/>
    </source>
</evidence>
<feature type="region of interest" description="Disordered" evidence="1">
    <location>
        <begin position="81"/>
        <end position="113"/>
    </location>
</feature>
<dbReference type="SUPFAM" id="SSF50249">
    <property type="entry name" value="Nucleic acid-binding proteins"/>
    <property type="match status" value="1"/>
</dbReference>
<dbReference type="InterPro" id="IPR011129">
    <property type="entry name" value="CSD"/>
</dbReference>
<dbReference type="Proteomes" id="UP000516380">
    <property type="component" value="Chromosome"/>
</dbReference>
<protein>
    <recommendedName>
        <fullName evidence="2">CSD domain-containing protein</fullName>
    </recommendedName>
</protein>
<dbReference type="Gene3D" id="2.40.50.140">
    <property type="entry name" value="Nucleic acid-binding proteins"/>
    <property type="match status" value="1"/>
</dbReference>
<dbReference type="SMART" id="SM00357">
    <property type="entry name" value="CSP"/>
    <property type="match status" value="1"/>
</dbReference>
<gene>
    <name evidence="3" type="ORF">NIIDMKKI_31750</name>
</gene>
<name>A0A7G1IEH2_MYCKA</name>
<dbReference type="CDD" id="cd04458">
    <property type="entry name" value="CSP_CDS"/>
    <property type="match status" value="1"/>
</dbReference>
<dbReference type="Pfam" id="PF00313">
    <property type="entry name" value="CSD"/>
    <property type="match status" value="1"/>
</dbReference>
<dbReference type="InterPro" id="IPR002059">
    <property type="entry name" value="CSP_DNA-bd"/>
</dbReference>
<keyword evidence="4" id="KW-1185">Reference proteome</keyword>
<reference evidence="3 4" key="1">
    <citation type="submission" date="2020-07" db="EMBL/GenBank/DDBJ databases">
        <title>Mycobacterium kansasii (former subtype) with zoonotic potential isolated from diseased indoor pet cat, Japan.</title>
        <authorList>
            <person name="Fukano H."/>
            <person name="Terazono T."/>
            <person name="Hoshino Y."/>
        </authorList>
    </citation>
    <scope>NUCLEOTIDE SEQUENCE [LARGE SCALE GENOMIC DNA]</scope>
    <source>
        <strain evidence="3 4">Kuro-I</strain>
    </source>
</reference>
<sequence length="113" mass="11875">MSESTGSNEGKAVTMPVINSYNVEAMLDSMSTVSYGVINWFDDERGFGFVHPADGDRDVFIDSSEIVDWPAGGVHEGQHVSYQTGAHGTGRAPKPCTSSKGVPTTVPAAAAAR</sequence>
<organism evidence="3 4">
    <name type="scientific">Mycobacterium kansasii</name>
    <dbReference type="NCBI Taxonomy" id="1768"/>
    <lineage>
        <taxon>Bacteria</taxon>
        <taxon>Bacillati</taxon>
        <taxon>Actinomycetota</taxon>
        <taxon>Actinomycetes</taxon>
        <taxon>Mycobacteriales</taxon>
        <taxon>Mycobacteriaceae</taxon>
        <taxon>Mycobacterium</taxon>
    </lineage>
</organism>
<evidence type="ECO:0000259" key="2">
    <source>
        <dbReference type="PROSITE" id="PS51857"/>
    </source>
</evidence>
<feature type="domain" description="CSD" evidence="2">
    <location>
        <begin position="33"/>
        <end position="100"/>
    </location>
</feature>
<dbReference type="PRINTS" id="PR00050">
    <property type="entry name" value="COLDSHOCK"/>
</dbReference>
<dbReference type="InterPro" id="IPR012340">
    <property type="entry name" value="NA-bd_OB-fold"/>
</dbReference>
<evidence type="ECO:0000256" key="1">
    <source>
        <dbReference type="SAM" id="MobiDB-lite"/>
    </source>
</evidence>
<dbReference type="EMBL" id="AP023343">
    <property type="protein sequence ID" value="BCI87969.1"/>
    <property type="molecule type" value="Genomic_DNA"/>
</dbReference>